<name>R7S632_TRAVS</name>
<proteinExistence type="predicted"/>
<organism evidence="2 3">
    <name type="scientific">Trametes versicolor (strain FP-101664)</name>
    <name type="common">White-rot fungus</name>
    <name type="synonym">Coriolus versicolor</name>
    <dbReference type="NCBI Taxonomy" id="717944"/>
    <lineage>
        <taxon>Eukaryota</taxon>
        <taxon>Fungi</taxon>
        <taxon>Dikarya</taxon>
        <taxon>Basidiomycota</taxon>
        <taxon>Agaricomycotina</taxon>
        <taxon>Agaricomycetes</taxon>
        <taxon>Polyporales</taxon>
        <taxon>Polyporaceae</taxon>
        <taxon>Trametes</taxon>
    </lineage>
</organism>
<protein>
    <submittedName>
        <fullName evidence="2">Uncharacterized protein</fullName>
    </submittedName>
</protein>
<dbReference type="AlphaFoldDB" id="R7S632"/>
<accession>R7S632</accession>
<dbReference type="Proteomes" id="UP000054317">
    <property type="component" value="Unassembled WGS sequence"/>
</dbReference>
<evidence type="ECO:0000313" key="2">
    <source>
        <dbReference type="EMBL" id="EIW51228.1"/>
    </source>
</evidence>
<feature type="compositionally biased region" description="Polar residues" evidence="1">
    <location>
        <begin position="1"/>
        <end position="22"/>
    </location>
</feature>
<dbReference type="KEGG" id="tvs:TRAVEDRAFT_54752"/>
<evidence type="ECO:0000313" key="3">
    <source>
        <dbReference type="Proteomes" id="UP000054317"/>
    </source>
</evidence>
<evidence type="ECO:0000256" key="1">
    <source>
        <dbReference type="SAM" id="MobiDB-lite"/>
    </source>
</evidence>
<feature type="compositionally biased region" description="Polar residues" evidence="1">
    <location>
        <begin position="30"/>
        <end position="46"/>
    </location>
</feature>
<dbReference type="GeneID" id="19417524"/>
<sequence>MAWTLASSMNLNGQAPASQTPKRQLYPTRPNLNLNSPTVRRNPSNTQPILLRPLLAGGPAGSSTGDRHAYSLNILLAIAKKPASQDEDSLIGAITLMATDAASFRKLYKHSPGEFQEMVHYVHKTLGKDTFTRLITRLHQNIILKLSAYLEEKGNGVNRPEREIGEAALKDWWNVWCKLAGKPVPEEIAW</sequence>
<keyword evidence="3" id="KW-1185">Reference proteome</keyword>
<dbReference type="EMBL" id="JH711928">
    <property type="protein sequence ID" value="EIW51228.1"/>
    <property type="molecule type" value="Genomic_DNA"/>
</dbReference>
<feature type="region of interest" description="Disordered" evidence="1">
    <location>
        <begin position="1"/>
        <end position="46"/>
    </location>
</feature>
<reference evidence="3" key="1">
    <citation type="journal article" date="2012" name="Science">
        <title>The Paleozoic origin of enzymatic lignin decomposition reconstructed from 31 fungal genomes.</title>
        <authorList>
            <person name="Floudas D."/>
            <person name="Binder M."/>
            <person name="Riley R."/>
            <person name="Barry K."/>
            <person name="Blanchette R.A."/>
            <person name="Henrissat B."/>
            <person name="Martinez A.T."/>
            <person name="Otillar R."/>
            <person name="Spatafora J.W."/>
            <person name="Yadav J.S."/>
            <person name="Aerts A."/>
            <person name="Benoit I."/>
            <person name="Boyd A."/>
            <person name="Carlson A."/>
            <person name="Copeland A."/>
            <person name="Coutinho P.M."/>
            <person name="de Vries R.P."/>
            <person name="Ferreira P."/>
            <person name="Findley K."/>
            <person name="Foster B."/>
            <person name="Gaskell J."/>
            <person name="Glotzer D."/>
            <person name="Gorecki P."/>
            <person name="Heitman J."/>
            <person name="Hesse C."/>
            <person name="Hori C."/>
            <person name="Igarashi K."/>
            <person name="Jurgens J.A."/>
            <person name="Kallen N."/>
            <person name="Kersten P."/>
            <person name="Kohler A."/>
            <person name="Kuees U."/>
            <person name="Kumar T.K.A."/>
            <person name="Kuo A."/>
            <person name="LaButti K."/>
            <person name="Larrondo L.F."/>
            <person name="Lindquist E."/>
            <person name="Ling A."/>
            <person name="Lombard V."/>
            <person name="Lucas S."/>
            <person name="Lundell T."/>
            <person name="Martin R."/>
            <person name="McLaughlin D.J."/>
            <person name="Morgenstern I."/>
            <person name="Morin E."/>
            <person name="Murat C."/>
            <person name="Nagy L.G."/>
            <person name="Nolan M."/>
            <person name="Ohm R.A."/>
            <person name="Patyshakuliyeva A."/>
            <person name="Rokas A."/>
            <person name="Ruiz-Duenas F.J."/>
            <person name="Sabat G."/>
            <person name="Salamov A."/>
            <person name="Samejima M."/>
            <person name="Schmutz J."/>
            <person name="Slot J.C."/>
            <person name="St John F."/>
            <person name="Stenlid J."/>
            <person name="Sun H."/>
            <person name="Sun S."/>
            <person name="Syed K."/>
            <person name="Tsang A."/>
            <person name="Wiebenga A."/>
            <person name="Young D."/>
            <person name="Pisabarro A."/>
            <person name="Eastwood D.C."/>
            <person name="Martin F."/>
            <person name="Cullen D."/>
            <person name="Grigoriev I.V."/>
            <person name="Hibbett D.S."/>
        </authorList>
    </citation>
    <scope>NUCLEOTIDE SEQUENCE [LARGE SCALE GENOMIC DNA]</scope>
    <source>
        <strain evidence="3">FP-101664</strain>
    </source>
</reference>
<gene>
    <name evidence="2" type="ORF">TRAVEDRAFT_54752</name>
</gene>
<dbReference type="RefSeq" id="XP_008045887.1">
    <property type="nucleotide sequence ID" value="XM_008047696.1"/>
</dbReference>